<dbReference type="KEGG" id="pgri:PgNI_08824"/>
<evidence type="ECO:0000256" key="2">
    <source>
        <dbReference type="ARBA" id="ARBA00004536"/>
    </source>
</evidence>
<feature type="region of interest" description="Disordered" evidence="13">
    <location>
        <begin position="605"/>
        <end position="627"/>
    </location>
</feature>
<evidence type="ECO:0000256" key="12">
    <source>
        <dbReference type="ARBA" id="ARBA00023242"/>
    </source>
</evidence>
<feature type="compositionally biased region" description="Pro residues" evidence="13">
    <location>
        <begin position="44"/>
        <end position="53"/>
    </location>
</feature>
<comment type="similarity">
    <text evidence="4">Belongs to the vezatin family.</text>
</comment>
<dbReference type="InterPro" id="IPR026859">
    <property type="entry name" value="Myosin-bd"/>
</dbReference>
<evidence type="ECO:0000256" key="11">
    <source>
        <dbReference type="ARBA" id="ARBA00023136"/>
    </source>
</evidence>
<dbReference type="Proteomes" id="UP000515153">
    <property type="component" value="Chromosome V"/>
</dbReference>
<reference evidence="16 17" key="1">
    <citation type="journal article" date="2019" name="Mol. Biol. Evol.">
        <title>Blast fungal genomes show frequent chromosomal changes, gene gains and losses, and effector gene turnover.</title>
        <authorList>
            <person name="Gomez Luciano L.B."/>
            <person name="Jason Tsai I."/>
            <person name="Chuma I."/>
            <person name="Tosa Y."/>
            <person name="Chen Y.H."/>
            <person name="Li J.Y."/>
            <person name="Li M.Y."/>
            <person name="Jade Lu M.Y."/>
            <person name="Nakayashiki H."/>
            <person name="Li W.H."/>
        </authorList>
    </citation>
    <scope>NUCLEOTIDE SEQUENCE [LARGE SCALE GENOMIC DNA]</scope>
    <source>
        <strain evidence="16 17">NI907</strain>
    </source>
</reference>
<keyword evidence="12" id="KW-0539">Nucleus</keyword>
<dbReference type="PANTHER" id="PTHR15989:SF5">
    <property type="entry name" value="VEZATIN"/>
    <property type="match status" value="1"/>
</dbReference>
<dbReference type="AlphaFoldDB" id="A0A6P8AVW8"/>
<evidence type="ECO:0000256" key="5">
    <source>
        <dbReference type="ARBA" id="ARBA00018125"/>
    </source>
</evidence>
<name>A0A6P8AVW8_PYRGI</name>
<keyword evidence="6" id="KW-1003">Cell membrane</keyword>
<evidence type="ECO:0000256" key="7">
    <source>
        <dbReference type="ARBA" id="ARBA00022692"/>
    </source>
</evidence>
<keyword evidence="8" id="KW-0965">Cell junction</keyword>
<feature type="domain" description="Myosin-binding" evidence="15">
    <location>
        <begin position="163"/>
        <end position="441"/>
    </location>
</feature>
<dbReference type="GO" id="GO:0005886">
    <property type="term" value="C:plasma membrane"/>
    <property type="evidence" value="ECO:0007669"/>
    <property type="project" value="UniProtKB-SubCell"/>
</dbReference>
<dbReference type="GO" id="GO:0098609">
    <property type="term" value="P:cell-cell adhesion"/>
    <property type="evidence" value="ECO:0007669"/>
    <property type="project" value="InterPro"/>
</dbReference>
<reference evidence="17" key="2">
    <citation type="submission" date="2019-10" db="EMBL/GenBank/DDBJ databases">
        <authorList>
            <consortium name="NCBI Genome Project"/>
        </authorList>
    </citation>
    <scope>NUCLEOTIDE SEQUENCE</scope>
    <source>
        <strain evidence="17">NI907</strain>
    </source>
</reference>
<evidence type="ECO:0000256" key="14">
    <source>
        <dbReference type="SAM" id="Phobius"/>
    </source>
</evidence>
<feature type="transmembrane region" description="Helical" evidence="14">
    <location>
        <begin position="185"/>
        <end position="203"/>
    </location>
</feature>
<evidence type="ECO:0000256" key="8">
    <source>
        <dbReference type="ARBA" id="ARBA00022949"/>
    </source>
</evidence>
<evidence type="ECO:0000256" key="6">
    <source>
        <dbReference type="ARBA" id="ARBA00022475"/>
    </source>
</evidence>
<feature type="region of interest" description="Disordered" evidence="13">
    <location>
        <begin position="17"/>
        <end position="58"/>
    </location>
</feature>
<dbReference type="GO" id="GO:0005634">
    <property type="term" value="C:nucleus"/>
    <property type="evidence" value="ECO:0007669"/>
    <property type="project" value="UniProtKB-SubCell"/>
</dbReference>
<dbReference type="Pfam" id="PF12632">
    <property type="entry name" value="Vezatin"/>
    <property type="match status" value="1"/>
</dbReference>
<evidence type="ECO:0000313" key="16">
    <source>
        <dbReference type="Proteomes" id="UP000515153"/>
    </source>
</evidence>
<sequence>METVIFDESPLAAYLNVIPEDEAEEPPRSGTWTPPAEPEYNADTPPPSPPAPSFAPGGLPVVKKRFRQKPDPLQVQIPRSYTLPTALRNRYSTAVASRIDRADNAKFIEQFRYTVVASQLLSGHSILGAQHALSGQGQQQLSGEDAGTPVVGQGLVLTVAGAFALAWIISWLRAGGLSHLTKQKFVVGLVVLLLFALVGHFFIRHRWQKYLREKTLTELNTFVSTSQHFDGAISAAVSLIQEVELVSRGYRISAPLPPVSRMDEKSQTRRCMRLRKALKACFAHCIPEYKQTMEVVKKFAAETDLEKYHDVYDLSDLDIADALQGFSAESMEDMESLHSFKVAAARLYTLRKMLLCALLALEVTGDNTDFLRWTTVVEGLRNLNEATSVSYMRVADILQDEESFPVIPTPKLPLSPGRERWRSQMRKLDSLSSGIRGLQAKMTLLREESDRALNEAEDVSEIGPSLMSQYDSIGQDLKMLTQAWEEGRAALASGIDRNEKRLSSISNLLLSPTISLSGLTTVDEGGVAEALEALNGGGGSPCPNRKEGSPEAEVFEAIAMPRPRSLLTREERLAKMKADREKKAESRKSLENGRFMLRELETVLNVKNEQKSGAQHRKSASLGRTSL</sequence>
<keyword evidence="10" id="KW-0175">Coiled coil</keyword>
<comment type="subcellular location">
    <subcellularLocation>
        <location evidence="2">Cell junction</location>
        <location evidence="2">Adherens junction</location>
    </subcellularLocation>
    <subcellularLocation>
        <location evidence="3">Cell membrane</location>
        <topology evidence="3">Multi-pass membrane protein</topology>
    </subcellularLocation>
    <subcellularLocation>
        <location evidence="1">Nucleus</location>
    </subcellularLocation>
</comment>
<evidence type="ECO:0000256" key="3">
    <source>
        <dbReference type="ARBA" id="ARBA00004651"/>
    </source>
</evidence>
<evidence type="ECO:0000256" key="10">
    <source>
        <dbReference type="ARBA" id="ARBA00023054"/>
    </source>
</evidence>
<keyword evidence="16" id="KW-1185">Reference proteome</keyword>
<gene>
    <name evidence="17" type="ORF">PgNI_08824</name>
</gene>
<accession>A0A6P8AVW8</accession>
<dbReference type="InterPro" id="IPR026858">
    <property type="entry name" value="Vezatin"/>
</dbReference>
<evidence type="ECO:0000313" key="17">
    <source>
        <dbReference type="RefSeq" id="XP_030979009.1"/>
    </source>
</evidence>
<evidence type="ECO:0000256" key="4">
    <source>
        <dbReference type="ARBA" id="ARBA00007245"/>
    </source>
</evidence>
<dbReference type="GeneID" id="41963722"/>
<organism evidence="16 17">
    <name type="scientific">Pyricularia grisea</name>
    <name type="common">Crabgrass-specific blast fungus</name>
    <name type="synonym">Magnaporthe grisea</name>
    <dbReference type="NCBI Taxonomy" id="148305"/>
    <lineage>
        <taxon>Eukaryota</taxon>
        <taxon>Fungi</taxon>
        <taxon>Dikarya</taxon>
        <taxon>Ascomycota</taxon>
        <taxon>Pezizomycotina</taxon>
        <taxon>Sordariomycetes</taxon>
        <taxon>Sordariomycetidae</taxon>
        <taxon>Magnaporthales</taxon>
        <taxon>Pyriculariaceae</taxon>
        <taxon>Pyricularia</taxon>
    </lineage>
</organism>
<evidence type="ECO:0000259" key="15">
    <source>
        <dbReference type="Pfam" id="PF12632"/>
    </source>
</evidence>
<reference evidence="17" key="3">
    <citation type="submission" date="2025-08" db="UniProtKB">
        <authorList>
            <consortium name="RefSeq"/>
        </authorList>
    </citation>
    <scope>IDENTIFICATION</scope>
    <source>
        <strain evidence="17">NI907</strain>
    </source>
</reference>
<dbReference type="PANTHER" id="PTHR15989">
    <property type="entry name" value="VEZATIN"/>
    <property type="match status" value="1"/>
</dbReference>
<proteinExistence type="inferred from homology"/>
<dbReference type="GO" id="GO:0017022">
    <property type="term" value="F:myosin binding"/>
    <property type="evidence" value="ECO:0007669"/>
    <property type="project" value="InterPro"/>
</dbReference>
<evidence type="ECO:0000256" key="9">
    <source>
        <dbReference type="ARBA" id="ARBA00022989"/>
    </source>
</evidence>
<keyword evidence="11 14" id="KW-0472">Membrane</keyword>
<evidence type="ECO:0000256" key="13">
    <source>
        <dbReference type="SAM" id="MobiDB-lite"/>
    </source>
</evidence>
<keyword evidence="9 14" id="KW-1133">Transmembrane helix</keyword>
<evidence type="ECO:0000256" key="1">
    <source>
        <dbReference type="ARBA" id="ARBA00004123"/>
    </source>
</evidence>
<feature type="transmembrane region" description="Helical" evidence="14">
    <location>
        <begin position="150"/>
        <end position="173"/>
    </location>
</feature>
<protein>
    <recommendedName>
        <fullName evidence="5">Vezatin</fullName>
    </recommendedName>
</protein>
<keyword evidence="7 14" id="KW-0812">Transmembrane</keyword>
<dbReference type="RefSeq" id="XP_030979009.1">
    <property type="nucleotide sequence ID" value="XM_031128814.1"/>
</dbReference>